<accession>Q1CVL3</accession>
<evidence type="ECO:0000313" key="2">
    <source>
        <dbReference type="EMBL" id="ABF92841.1"/>
    </source>
</evidence>
<evidence type="ECO:0008006" key="4">
    <source>
        <dbReference type="Google" id="ProtNLM"/>
    </source>
</evidence>
<dbReference type="RefSeq" id="WP_011557363.1">
    <property type="nucleotide sequence ID" value="NC_008095.1"/>
</dbReference>
<name>Q1CVL3_MYXXD</name>
<dbReference type="EnsemblBacteria" id="ABF92841">
    <property type="protein sequence ID" value="ABF92841"/>
    <property type="gene ID" value="MXAN_7455"/>
</dbReference>
<dbReference type="GeneID" id="41364603"/>
<proteinExistence type="predicted"/>
<dbReference type="Proteomes" id="UP000002402">
    <property type="component" value="Chromosome"/>
</dbReference>
<dbReference type="AlphaFoldDB" id="Q1CVL3"/>
<protein>
    <recommendedName>
        <fullName evidence="4">Zinc-finger domain-containing protein</fullName>
    </recommendedName>
</protein>
<dbReference type="KEGG" id="mxa:MXAN_7455"/>
<organism evidence="2 3">
    <name type="scientific">Myxococcus xanthus (strain DK1622)</name>
    <dbReference type="NCBI Taxonomy" id="246197"/>
    <lineage>
        <taxon>Bacteria</taxon>
        <taxon>Pseudomonadati</taxon>
        <taxon>Myxococcota</taxon>
        <taxon>Myxococcia</taxon>
        <taxon>Myxococcales</taxon>
        <taxon>Cystobacterineae</taxon>
        <taxon>Myxococcaceae</taxon>
        <taxon>Myxococcus</taxon>
    </lineage>
</organism>
<gene>
    <name evidence="2" type="ordered locus">MXAN_7455</name>
</gene>
<keyword evidence="3" id="KW-1185">Reference proteome</keyword>
<sequence>MSPACALFPLVDRHFSGRIAPPDERRMREHLPDCAHCRERYERQLLLARLDPSAPDARTRLARGLGLETRPPASLWQRVLHGMGGPHAPSAPARLAPVGEARNGTSIPGRQVPSPNTSVAPTSRRPMPTPPASDRRVPRWWPLALAPVAVACLALLVVRLPSASTDDAGFTARGAGNAAAQARLLAYAVAPGGHTTLLGPKLRPEQELAFAFRNPDAHRFLMVFARDTAGRVYWYHPSWTDPASDPSAISIPPGDTLRELPEAISHPLAPGALTLHAVFLESPLTVKQMEALVEQGDLDAVLPAGADATSLQLQVIP</sequence>
<dbReference type="HOGENOM" id="CLU_1089519_0_0_7"/>
<feature type="region of interest" description="Disordered" evidence="1">
    <location>
        <begin position="100"/>
        <end position="135"/>
    </location>
</feature>
<evidence type="ECO:0000313" key="3">
    <source>
        <dbReference type="Proteomes" id="UP000002402"/>
    </source>
</evidence>
<dbReference type="OrthoDB" id="5382048at2"/>
<feature type="compositionally biased region" description="Polar residues" evidence="1">
    <location>
        <begin position="103"/>
        <end position="121"/>
    </location>
</feature>
<dbReference type="STRING" id="246197.MXAN_7455"/>
<dbReference type="EMBL" id="CP000113">
    <property type="protein sequence ID" value="ABF92841.1"/>
    <property type="molecule type" value="Genomic_DNA"/>
</dbReference>
<reference evidence="2 3" key="1">
    <citation type="journal article" date="2006" name="Proc. Natl. Acad. Sci. U.S.A.">
        <title>Evolution of sensory complexity recorded in a myxobacterial genome.</title>
        <authorList>
            <person name="Goldman B.S."/>
            <person name="Nierman W.C."/>
            <person name="Kaiser D."/>
            <person name="Slater S.C."/>
            <person name="Durkin A.S."/>
            <person name="Eisen J.A."/>
            <person name="Ronning C.M."/>
            <person name="Barbazuk W.B."/>
            <person name="Blanchard M."/>
            <person name="Field C."/>
            <person name="Halling C."/>
            <person name="Hinkle G."/>
            <person name="Iartchuk O."/>
            <person name="Kim H.S."/>
            <person name="Mackenzie C."/>
            <person name="Madupu R."/>
            <person name="Miller N."/>
            <person name="Shvartsbeyn A."/>
            <person name="Sullivan S.A."/>
            <person name="Vaudin M."/>
            <person name="Wiegand R."/>
            <person name="Kaplan H.B."/>
        </authorList>
    </citation>
    <scope>NUCLEOTIDE SEQUENCE [LARGE SCALE GENOMIC DNA]</scope>
    <source>
        <strain evidence="3">DK1622</strain>
    </source>
</reference>
<evidence type="ECO:0000256" key="1">
    <source>
        <dbReference type="SAM" id="MobiDB-lite"/>
    </source>
</evidence>